<evidence type="ECO:0000313" key="2">
    <source>
        <dbReference type="EMBL" id="QDA36645.1"/>
    </source>
</evidence>
<dbReference type="RefSeq" id="WP_139616354.1">
    <property type="nucleotide sequence ID" value="NZ_CP040764.1"/>
</dbReference>
<dbReference type="KEGG" id="plia:E4191_21370"/>
<proteinExistence type="predicted"/>
<name>A0A4Y5SV23_9RHOB</name>
<dbReference type="GO" id="GO:0016788">
    <property type="term" value="F:hydrolase activity, acting on ester bonds"/>
    <property type="evidence" value="ECO:0007669"/>
    <property type="project" value="UniProtKB-ARBA"/>
</dbReference>
<geneLocation type="plasmid" evidence="2 3">
    <name>unnamed3</name>
</geneLocation>
<dbReference type="Proteomes" id="UP000296374">
    <property type="component" value="Plasmid unnamed3"/>
</dbReference>
<evidence type="ECO:0000256" key="1">
    <source>
        <dbReference type="SAM" id="SignalP"/>
    </source>
</evidence>
<dbReference type="Gene3D" id="3.40.50.1110">
    <property type="entry name" value="SGNH hydrolase"/>
    <property type="match status" value="1"/>
</dbReference>
<protein>
    <submittedName>
        <fullName evidence="2">T9SS C-terminal target domain-containing protein</fullName>
    </submittedName>
</protein>
<keyword evidence="2" id="KW-0614">Plasmid</keyword>
<evidence type="ECO:0000313" key="3">
    <source>
        <dbReference type="Proteomes" id="UP000296374"/>
    </source>
</evidence>
<sequence>MTCPPARLATAAAALWITLGAPALAEIPPAAARDEARIYFFGNSLVHHLTDSDETTVPHWMALMARQDGREFGADGRWGFPRNFATELPPHTNWEFAEVEKVWNSYRQPFGAAGFDTIIFNPENFIQYDRADQPYNGDNPDRATPLGATMNVLDWVMENAEAPQFLIYEGWADLHPFAREFPPTAPEMAQYYAHASGTYARWYDDYVARLAALRPDAGVALIPVGRVMAQVLSEEPLVQIPAEVLYSDLSPHGTETIYLLAAMITYASIYGAPPPAGMQFPDTIDPTFAAAYDQTAERIWQILQDGAR</sequence>
<organism evidence="2 3">
    <name type="scientific">Paracoccus liaowanqingii</name>
    <dbReference type="NCBI Taxonomy" id="2560053"/>
    <lineage>
        <taxon>Bacteria</taxon>
        <taxon>Pseudomonadati</taxon>
        <taxon>Pseudomonadota</taxon>
        <taxon>Alphaproteobacteria</taxon>
        <taxon>Rhodobacterales</taxon>
        <taxon>Paracoccaceae</taxon>
        <taxon>Paracoccus</taxon>
    </lineage>
</organism>
<feature type="signal peptide" evidence="1">
    <location>
        <begin position="1"/>
        <end position="25"/>
    </location>
</feature>
<accession>A0A4Y5SV23</accession>
<dbReference type="InterPro" id="IPR036514">
    <property type="entry name" value="SGNH_hydro_sf"/>
</dbReference>
<gene>
    <name evidence="2" type="ORF">E4191_21370</name>
</gene>
<dbReference type="AlphaFoldDB" id="A0A4Y5SV23"/>
<keyword evidence="1" id="KW-0732">Signal</keyword>
<feature type="chain" id="PRO_5021373205" evidence="1">
    <location>
        <begin position="26"/>
        <end position="308"/>
    </location>
</feature>
<dbReference type="EMBL" id="CP040764">
    <property type="protein sequence ID" value="QDA36645.1"/>
    <property type="molecule type" value="Genomic_DNA"/>
</dbReference>
<reference evidence="3" key="1">
    <citation type="submission" date="2019-05" db="EMBL/GenBank/DDBJ databases">
        <title>Tamlana fucoidanivorans sp. nov., isolated from the surface of algae collected from Fujian province in China.</title>
        <authorList>
            <person name="Li J."/>
        </authorList>
    </citation>
    <scope>NUCLEOTIDE SEQUENCE [LARGE SCALE GENOMIC DNA]</scope>
    <source>
        <strain evidence="3">2251</strain>
        <plasmid evidence="3">unnamed3</plasmid>
    </source>
</reference>